<dbReference type="VEuPathDB" id="HostDB:ENSCPOG00000019703"/>
<feature type="signal peptide" evidence="13">
    <location>
        <begin position="1"/>
        <end position="24"/>
    </location>
</feature>
<dbReference type="InterPro" id="IPR020901">
    <property type="entry name" value="Prtase_inh_Kunz-CS"/>
</dbReference>
<dbReference type="GO" id="GO:0007596">
    <property type="term" value="P:blood coagulation"/>
    <property type="evidence" value="ECO:0007669"/>
    <property type="project" value="UniProtKB-UniRule"/>
</dbReference>
<evidence type="ECO:0000256" key="11">
    <source>
        <dbReference type="ARBA" id="ARBA00060238"/>
    </source>
</evidence>
<dbReference type="OMA" id="REEYFFN"/>
<keyword evidence="6" id="KW-0677">Repeat</keyword>
<dbReference type="FunCoup" id="H0VU83">
    <property type="interactions" value="269"/>
</dbReference>
<dbReference type="EMBL" id="AAKN02016841">
    <property type="status" value="NOT_ANNOTATED_CDS"/>
    <property type="molecule type" value="Genomic_DNA"/>
</dbReference>
<dbReference type="Gene3D" id="4.10.410.10">
    <property type="entry name" value="Pancreatic trypsin inhibitor Kunitz domain"/>
    <property type="match status" value="3"/>
</dbReference>
<keyword evidence="4 13" id="KW-0356">Hemostasis</keyword>
<dbReference type="SUPFAM" id="SSF57362">
    <property type="entry name" value="BPTI-like"/>
    <property type="match status" value="3"/>
</dbReference>
<comment type="function">
    <text evidence="11">May play a role in the regulation of plasmin-mediated matrix remodeling. Inhibits trypsin, plasmin, factor VIIa/tissue factor and weakly factor Xa. Has no effect on thrombin.</text>
</comment>
<keyword evidence="2" id="KW-0964">Secreted</keyword>
<dbReference type="InParanoid" id="H0VU83"/>
<proteinExistence type="predicted"/>
<dbReference type="GO" id="GO:0005576">
    <property type="term" value="C:extracellular region"/>
    <property type="evidence" value="ECO:0007669"/>
    <property type="project" value="UniProtKB-SubCell"/>
</dbReference>
<dbReference type="FunFam" id="4.10.410.10:FF:000004">
    <property type="entry name" value="Tissue factor pathway inhibitor"/>
    <property type="match status" value="1"/>
</dbReference>
<dbReference type="PRINTS" id="PR00759">
    <property type="entry name" value="BASICPTASE"/>
</dbReference>
<evidence type="ECO:0000256" key="12">
    <source>
        <dbReference type="ARBA" id="ARBA00065443"/>
    </source>
</evidence>
<evidence type="ECO:0000313" key="15">
    <source>
        <dbReference type="Ensembl" id="ENSCPOP00000014256.2"/>
    </source>
</evidence>
<keyword evidence="7 13" id="KW-0722">Serine protease inhibitor</keyword>
<evidence type="ECO:0000256" key="13">
    <source>
        <dbReference type="PIRNR" id="PIRNR001620"/>
    </source>
</evidence>
<keyword evidence="8 13" id="KW-0094">Blood coagulation</keyword>
<dbReference type="PROSITE" id="PS00280">
    <property type="entry name" value="BPTI_KUNITZ_1"/>
    <property type="match status" value="2"/>
</dbReference>
<dbReference type="FunFam" id="4.10.410.10:FF:000011">
    <property type="entry name" value="Tissue factor pathway inhibitor"/>
    <property type="match status" value="1"/>
</dbReference>
<name>H0VU83_CAVPO</name>
<feature type="domain" description="BPTI/Kunitz inhibitor" evidence="14">
    <location>
        <begin position="155"/>
        <end position="205"/>
    </location>
</feature>
<dbReference type="FunFam" id="4.10.410.10:FF:000018">
    <property type="entry name" value="Tissue factor pathway inhibitor"/>
    <property type="match status" value="1"/>
</dbReference>
<evidence type="ECO:0000256" key="10">
    <source>
        <dbReference type="ARBA" id="ARBA00023180"/>
    </source>
</evidence>
<feature type="domain" description="BPTI/Kunitz inhibitor" evidence="14">
    <location>
        <begin position="36"/>
        <end position="86"/>
    </location>
</feature>
<dbReference type="PANTHER" id="PTHR10083">
    <property type="entry name" value="KUNITZ-TYPE PROTEASE INHIBITOR-RELATED"/>
    <property type="match status" value="1"/>
</dbReference>
<keyword evidence="16" id="KW-1185">Reference proteome</keyword>
<keyword evidence="5 13" id="KW-0732">Signal</keyword>
<dbReference type="OrthoDB" id="5950222at2759"/>
<evidence type="ECO:0000259" key="14">
    <source>
        <dbReference type="PROSITE" id="PS50279"/>
    </source>
</evidence>
<dbReference type="InterPro" id="IPR008296">
    <property type="entry name" value="TFPI-like"/>
</dbReference>
<dbReference type="PROSITE" id="PS50279">
    <property type="entry name" value="BPTI_KUNITZ_2"/>
    <property type="match status" value="3"/>
</dbReference>
<dbReference type="PIRSF" id="PIRSF001620">
    <property type="entry name" value="TFPI"/>
    <property type="match status" value="1"/>
</dbReference>
<dbReference type="CDD" id="cd22616">
    <property type="entry name" value="Kunitz_TFPI2_1-like"/>
    <property type="match status" value="1"/>
</dbReference>
<accession>H0VU83</accession>
<dbReference type="STRING" id="10141.ENSCPOP00000014256"/>
<evidence type="ECO:0000256" key="2">
    <source>
        <dbReference type="ARBA" id="ARBA00022525"/>
    </source>
</evidence>
<organism evidence="15 16">
    <name type="scientific">Cavia porcellus</name>
    <name type="common">Guinea pig</name>
    <dbReference type="NCBI Taxonomy" id="10141"/>
    <lineage>
        <taxon>Eukaryota</taxon>
        <taxon>Metazoa</taxon>
        <taxon>Chordata</taxon>
        <taxon>Craniata</taxon>
        <taxon>Vertebrata</taxon>
        <taxon>Euteleostomi</taxon>
        <taxon>Mammalia</taxon>
        <taxon>Eutheria</taxon>
        <taxon>Euarchontoglires</taxon>
        <taxon>Glires</taxon>
        <taxon>Rodentia</taxon>
        <taxon>Hystricomorpha</taxon>
        <taxon>Caviidae</taxon>
        <taxon>Cavia</taxon>
    </lineage>
</organism>
<comment type="subunit">
    <text evidence="12">Finds in a complex with ABCB1, TFPI2 and PPP2R3C; leading to the dephosphorylation of ABCB1.</text>
</comment>
<evidence type="ECO:0000256" key="1">
    <source>
        <dbReference type="ARBA" id="ARBA00004613"/>
    </source>
</evidence>
<evidence type="ECO:0000256" key="8">
    <source>
        <dbReference type="ARBA" id="ARBA00023084"/>
    </source>
</evidence>
<reference evidence="15" key="3">
    <citation type="submission" date="2025-09" db="UniProtKB">
        <authorList>
            <consortium name="Ensembl"/>
        </authorList>
    </citation>
    <scope>IDENTIFICATION</scope>
    <source>
        <strain evidence="15">2N</strain>
    </source>
</reference>
<comment type="subcellular location">
    <subcellularLocation>
        <location evidence="1 13">Secreted</location>
    </subcellularLocation>
</comment>
<dbReference type="KEGG" id="cpoc:100718882"/>
<dbReference type="CDD" id="cd22615">
    <property type="entry name" value="Kunitz_TFPI1_TFPI2_3-like"/>
    <property type="match status" value="1"/>
</dbReference>
<keyword evidence="9" id="KW-1015">Disulfide bond</keyword>
<feature type="chain" id="PRO_5011333524" description="Tissue factor pathway inhibitor" evidence="13">
    <location>
        <begin position="25"/>
        <end position="243"/>
    </location>
</feature>
<dbReference type="GO" id="GO:0004867">
    <property type="term" value="F:serine-type endopeptidase inhibitor activity"/>
    <property type="evidence" value="ECO:0007669"/>
    <property type="project" value="UniProtKB-UniRule"/>
</dbReference>
<evidence type="ECO:0000256" key="4">
    <source>
        <dbReference type="ARBA" id="ARBA00022696"/>
    </source>
</evidence>
<evidence type="ECO:0000256" key="7">
    <source>
        <dbReference type="ARBA" id="ARBA00022900"/>
    </source>
</evidence>
<dbReference type="SMART" id="SM00131">
    <property type="entry name" value="KU"/>
    <property type="match status" value="3"/>
</dbReference>
<dbReference type="Proteomes" id="UP000005447">
    <property type="component" value="Unassembled WGS sequence"/>
</dbReference>
<evidence type="ECO:0000256" key="3">
    <source>
        <dbReference type="ARBA" id="ARBA00022690"/>
    </source>
</evidence>
<gene>
    <name evidence="15" type="primary">TFPI2</name>
</gene>
<feature type="domain" description="BPTI/Kunitz inhibitor" evidence="14">
    <location>
        <begin position="96"/>
        <end position="146"/>
    </location>
</feature>
<evidence type="ECO:0000256" key="5">
    <source>
        <dbReference type="ARBA" id="ARBA00022729"/>
    </source>
</evidence>
<dbReference type="InterPro" id="IPR002223">
    <property type="entry name" value="Kunitz_BPTI"/>
</dbReference>
<dbReference type="PANTHER" id="PTHR10083:SF374">
    <property type="entry name" value="BPTI_KUNITZ INHIBITOR DOMAIN-CONTAINING PROTEIN"/>
    <property type="match status" value="1"/>
</dbReference>
<dbReference type="Pfam" id="PF00014">
    <property type="entry name" value="Kunitz_BPTI"/>
    <property type="match status" value="3"/>
</dbReference>
<sequence length="243" mass="27968">MQPARPRALWLLPLLLVCPAPSRASPEPAGSQAEVCLLPRDPGPCQAPVTRYYYDRYRQTCRRFLYGGCGGNANQFATSEACEDACWRIQEVPKICRFEVNKNKCGKSSKEYFFNLKTMRCEKFLSGGCLYNANRFPDEASCMNFCASKKMPSFCYSPKDEGLCFANETRYYFNMRYKACETFTYTGCGGNDNNFSDLKDCQRVCEKAYKRGKRKTQIPPFSIRRPKSWKKQYLTRHPSPALF</sequence>
<evidence type="ECO:0000256" key="9">
    <source>
        <dbReference type="ARBA" id="ARBA00023157"/>
    </source>
</evidence>
<evidence type="ECO:0000313" key="16">
    <source>
        <dbReference type="Proteomes" id="UP000005447"/>
    </source>
</evidence>
<dbReference type="HOGENOM" id="CLU_058441_1_0_1"/>
<dbReference type="InterPro" id="IPR050098">
    <property type="entry name" value="TFPI/VKTCI-like"/>
</dbReference>
<dbReference type="AlphaFoldDB" id="H0VU83"/>
<dbReference type="Bgee" id="ENSCPOG00000019703">
    <property type="expression patterns" value="Expressed in ovary and 10 other cell types or tissues"/>
</dbReference>
<reference evidence="15" key="2">
    <citation type="submission" date="2025-08" db="UniProtKB">
        <authorList>
            <consortium name="Ensembl"/>
        </authorList>
    </citation>
    <scope>IDENTIFICATION</scope>
    <source>
        <strain evidence="15">2N</strain>
    </source>
</reference>
<dbReference type="Ensembl" id="ENSCPOT00000022568.2">
    <property type="protein sequence ID" value="ENSCPOP00000014256.2"/>
    <property type="gene ID" value="ENSCPOG00000019703.2"/>
</dbReference>
<keyword evidence="10" id="KW-0325">Glycoprotein</keyword>
<dbReference type="GeneTree" id="ENSGT00940000159917"/>
<evidence type="ECO:0000256" key="6">
    <source>
        <dbReference type="ARBA" id="ARBA00022737"/>
    </source>
</evidence>
<protein>
    <recommendedName>
        <fullName evidence="13">Tissue factor pathway inhibitor</fullName>
    </recommendedName>
</protein>
<keyword evidence="3 13" id="KW-0646">Protease inhibitor</keyword>
<dbReference type="InterPro" id="IPR036880">
    <property type="entry name" value="Kunitz_BPTI_sf"/>
</dbReference>
<reference evidence="16" key="1">
    <citation type="journal article" date="2011" name="Nature">
        <title>A high-resolution map of human evolutionary constraint using 29 mammals.</title>
        <authorList>
            <person name="Lindblad-Toh K."/>
            <person name="Garber M."/>
            <person name="Zuk O."/>
            <person name="Lin M.F."/>
            <person name="Parker B.J."/>
            <person name="Washietl S."/>
            <person name="Kheradpour P."/>
            <person name="Ernst J."/>
            <person name="Jordan G."/>
            <person name="Mauceli E."/>
            <person name="Ward L.D."/>
            <person name="Lowe C.B."/>
            <person name="Holloway A.K."/>
            <person name="Clamp M."/>
            <person name="Gnerre S."/>
            <person name="Alfoldi J."/>
            <person name="Beal K."/>
            <person name="Chang J."/>
            <person name="Clawson H."/>
            <person name="Cuff J."/>
            <person name="Di Palma F."/>
            <person name="Fitzgerald S."/>
            <person name="Flicek P."/>
            <person name="Guttman M."/>
            <person name="Hubisz M.J."/>
            <person name="Jaffe D.B."/>
            <person name="Jungreis I."/>
            <person name="Kent W.J."/>
            <person name="Kostka D."/>
            <person name="Lara M."/>
            <person name="Martins A.L."/>
            <person name="Massingham T."/>
            <person name="Moltke I."/>
            <person name="Raney B.J."/>
            <person name="Rasmussen M.D."/>
            <person name="Robinson J."/>
            <person name="Stark A."/>
            <person name="Vilella A.J."/>
            <person name="Wen J."/>
            <person name="Xie X."/>
            <person name="Zody M.C."/>
            <person name="Baldwin J."/>
            <person name="Bloom T."/>
            <person name="Chin C.W."/>
            <person name="Heiman D."/>
            <person name="Nicol R."/>
            <person name="Nusbaum C."/>
            <person name="Young S."/>
            <person name="Wilkinson J."/>
            <person name="Worley K.C."/>
            <person name="Kovar C.L."/>
            <person name="Muzny D.M."/>
            <person name="Gibbs R.A."/>
            <person name="Cree A."/>
            <person name="Dihn H.H."/>
            <person name="Fowler G."/>
            <person name="Jhangiani S."/>
            <person name="Joshi V."/>
            <person name="Lee S."/>
            <person name="Lewis L.R."/>
            <person name="Nazareth L.V."/>
            <person name="Okwuonu G."/>
            <person name="Santibanez J."/>
            <person name="Warren W.C."/>
            <person name="Mardis E.R."/>
            <person name="Weinstock G.M."/>
            <person name="Wilson R.K."/>
            <person name="Delehaunty K."/>
            <person name="Dooling D."/>
            <person name="Fronik C."/>
            <person name="Fulton L."/>
            <person name="Fulton B."/>
            <person name="Graves T."/>
            <person name="Minx P."/>
            <person name="Sodergren E."/>
            <person name="Birney E."/>
            <person name="Margulies E.H."/>
            <person name="Herrero J."/>
            <person name="Green E.D."/>
            <person name="Haussler D."/>
            <person name="Siepel A."/>
            <person name="Goldman N."/>
            <person name="Pollard K.S."/>
            <person name="Pedersen J.S."/>
            <person name="Lander E.S."/>
            <person name="Kellis M."/>
        </authorList>
    </citation>
    <scope>NUCLEOTIDE SEQUENCE [LARGE SCALE GENOMIC DNA]</scope>
    <source>
        <strain evidence="16">2N</strain>
    </source>
</reference>
<dbReference type="eggNOG" id="KOG4295">
    <property type="taxonomic scope" value="Eukaryota"/>
</dbReference>